<proteinExistence type="predicted"/>
<organism evidence="2 3">
    <name type="scientific">Oryza sativa subsp. japonica</name>
    <name type="common">Rice</name>
    <dbReference type="NCBI Taxonomy" id="39947"/>
    <lineage>
        <taxon>Eukaryota</taxon>
        <taxon>Viridiplantae</taxon>
        <taxon>Streptophyta</taxon>
        <taxon>Embryophyta</taxon>
        <taxon>Tracheophyta</taxon>
        <taxon>Spermatophyta</taxon>
        <taxon>Magnoliopsida</taxon>
        <taxon>Liliopsida</taxon>
        <taxon>Poales</taxon>
        <taxon>Poaceae</taxon>
        <taxon>BOP clade</taxon>
        <taxon>Oryzoideae</taxon>
        <taxon>Oryzeae</taxon>
        <taxon>Oryzinae</taxon>
        <taxon>Oryza</taxon>
        <taxon>Oryza sativa</taxon>
    </lineage>
</organism>
<dbReference type="EMBL" id="AC136226">
    <property type="protein sequence ID" value="AAT47109.1"/>
    <property type="molecule type" value="Genomic_DNA"/>
</dbReference>
<feature type="compositionally biased region" description="Basic and acidic residues" evidence="1">
    <location>
        <begin position="52"/>
        <end position="72"/>
    </location>
</feature>
<sequence length="335" mass="36803">MEKNKLLGDEAKEEEETSGNKYMRTEQRKEDKDENESPPTPPATLSSSRTAESSRHELMTTRSGCRDGDGGERWARAQREAMVVMVTNKLKVPMMAMVGAFMVRELAASKWLDLLSWNNISSSSGAHSTICMPLGSYVDAPIELVPFLPTSPFFVGLNFSSLLSRYGWYKFGQDRRMKRKDCIVASSAACVPSVVVAAAPDSRAAAGHSNQTQGCEVCGLCRRRAEAAEPSLALQHEDARPALPCGLCCRRHTGEPRSHRQPLQPPVCLWFEQPPLVLLACAGMMGGAVGGGRRIKVSEEGIGHWGFLPENWGFCHEQCFAEIFDRSSLSIGTHQ</sequence>
<evidence type="ECO:0000256" key="1">
    <source>
        <dbReference type="SAM" id="MobiDB-lite"/>
    </source>
</evidence>
<evidence type="ECO:0000313" key="3">
    <source>
        <dbReference type="Proteomes" id="UP000000763"/>
    </source>
</evidence>
<feature type="compositionally biased region" description="Basic and acidic residues" evidence="1">
    <location>
        <begin position="23"/>
        <end position="32"/>
    </location>
</feature>
<protein>
    <submittedName>
        <fullName evidence="2">Uncharacterized protein</fullName>
    </submittedName>
</protein>
<reference evidence="3" key="2">
    <citation type="journal article" date="2008" name="Nucleic Acids Res.">
        <title>The rice annotation project database (RAP-DB): 2008 update.</title>
        <authorList>
            <consortium name="The rice annotation project (RAP)"/>
        </authorList>
    </citation>
    <scope>GENOME REANNOTATION</scope>
    <source>
        <strain evidence="3">cv. Nipponbare</strain>
    </source>
</reference>
<dbReference type="AlphaFoldDB" id="Q6I5B5"/>
<dbReference type="Proteomes" id="UP000000763">
    <property type="component" value="Chromosome 5"/>
</dbReference>
<evidence type="ECO:0000313" key="2">
    <source>
        <dbReference type="EMBL" id="AAT47109.1"/>
    </source>
</evidence>
<reference evidence="3" key="1">
    <citation type="journal article" date="2005" name="Nature">
        <title>The map-based sequence of the rice genome.</title>
        <authorList>
            <consortium name="International rice genome sequencing project (IRGSP)"/>
            <person name="Matsumoto T."/>
            <person name="Wu J."/>
            <person name="Kanamori H."/>
            <person name="Katayose Y."/>
            <person name="Fujisawa M."/>
            <person name="Namiki N."/>
            <person name="Mizuno H."/>
            <person name="Yamamoto K."/>
            <person name="Antonio B.A."/>
            <person name="Baba T."/>
            <person name="Sakata K."/>
            <person name="Nagamura Y."/>
            <person name="Aoki H."/>
            <person name="Arikawa K."/>
            <person name="Arita K."/>
            <person name="Bito T."/>
            <person name="Chiden Y."/>
            <person name="Fujitsuka N."/>
            <person name="Fukunaka R."/>
            <person name="Hamada M."/>
            <person name="Harada C."/>
            <person name="Hayashi A."/>
            <person name="Hijishita S."/>
            <person name="Honda M."/>
            <person name="Hosokawa S."/>
            <person name="Ichikawa Y."/>
            <person name="Idonuma A."/>
            <person name="Iijima M."/>
            <person name="Ikeda M."/>
            <person name="Ikeno M."/>
            <person name="Ito K."/>
            <person name="Ito S."/>
            <person name="Ito T."/>
            <person name="Ito Y."/>
            <person name="Ito Y."/>
            <person name="Iwabuchi A."/>
            <person name="Kamiya K."/>
            <person name="Karasawa W."/>
            <person name="Kurita K."/>
            <person name="Katagiri S."/>
            <person name="Kikuta A."/>
            <person name="Kobayashi H."/>
            <person name="Kobayashi N."/>
            <person name="Machita K."/>
            <person name="Maehara T."/>
            <person name="Masukawa M."/>
            <person name="Mizubayashi T."/>
            <person name="Mukai Y."/>
            <person name="Nagasaki H."/>
            <person name="Nagata Y."/>
            <person name="Naito S."/>
            <person name="Nakashima M."/>
            <person name="Nakama Y."/>
            <person name="Nakamichi Y."/>
            <person name="Nakamura M."/>
            <person name="Meguro A."/>
            <person name="Negishi M."/>
            <person name="Ohta I."/>
            <person name="Ohta T."/>
            <person name="Okamoto M."/>
            <person name="Ono N."/>
            <person name="Saji S."/>
            <person name="Sakaguchi M."/>
            <person name="Sakai K."/>
            <person name="Shibata M."/>
            <person name="Shimokawa T."/>
            <person name="Song J."/>
            <person name="Takazaki Y."/>
            <person name="Terasawa K."/>
            <person name="Tsugane M."/>
            <person name="Tsuji K."/>
            <person name="Ueda S."/>
            <person name="Waki K."/>
            <person name="Yamagata H."/>
            <person name="Yamamoto M."/>
            <person name="Yamamoto S."/>
            <person name="Yamane H."/>
            <person name="Yoshiki S."/>
            <person name="Yoshihara R."/>
            <person name="Yukawa K."/>
            <person name="Zhong H."/>
            <person name="Yano M."/>
            <person name="Yuan Q."/>
            <person name="Ouyang S."/>
            <person name="Liu J."/>
            <person name="Jones K.M."/>
            <person name="Gansberger K."/>
            <person name="Moffat K."/>
            <person name="Hill J."/>
            <person name="Bera J."/>
            <person name="Fadrosh D."/>
            <person name="Jin S."/>
            <person name="Johri S."/>
            <person name="Kim M."/>
            <person name="Overton L."/>
            <person name="Reardon M."/>
            <person name="Tsitrin T."/>
            <person name="Vuong H."/>
            <person name="Weaver B."/>
            <person name="Ciecko A."/>
            <person name="Tallon L."/>
            <person name="Jackson J."/>
            <person name="Pai G."/>
            <person name="Aken S.V."/>
            <person name="Utterback T."/>
            <person name="Reidmuller S."/>
            <person name="Feldblyum T."/>
            <person name="Hsiao J."/>
            <person name="Zismann V."/>
            <person name="Iobst S."/>
            <person name="de Vazeille A.R."/>
            <person name="Buell C.R."/>
            <person name="Ying K."/>
            <person name="Li Y."/>
            <person name="Lu T."/>
            <person name="Huang Y."/>
            <person name="Zhao Q."/>
            <person name="Feng Q."/>
            <person name="Zhang L."/>
            <person name="Zhu J."/>
            <person name="Weng Q."/>
            <person name="Mu J."/>
            <person name="Lu Y."/>
            <person name="Fan D."/>
            <person name="Liu Y."/>
            <person name="Guan J."/>
            <person name="Zhang Y."/>
            <person name="Yu S."/>
            <person name="Liu X."/>
            <person name="Zhang Y."/>
            <person name="Hong G."/>
            <person name="Han B."/>
            <person name="Choisne N."/>
            <person name="Demange N."/>
            <person name="Orjeda G."/>
            <person name="Samain S."/>
            <person name="Cattolico L."/>
            <person name="Pelletier E."/>
            <person name="Couloux A."/>
            <person name="Segurens B."/>
            <person name="Wincker P."/>
            <person name="D'Hont A."/>
            <person name="Scarpelli C."/>
            <person name="Weissenbach J."/>
            <person name="Salanoubat M."/>
            <person name="Quetier F."/>
            <person name="Yu Y."/>
            <person name="Kim H.R."/>
            <person name="Rambo T."/>
            <person name="Currie J."/>
            <person name="Collura K."/>
            <person name="Luo M."/>
            <person name="Yang T."/>
            <person name="Ammiraju J.S.S."/>
            <person name="Engler F."/>
            <person name="Soderlund C."/>
            <person name="Wing R.A."/>
            <person name="Palmer L.E."/>
            <person name="de la Bastide M."/>
            <person name="Spiegel L."/>
            <person name="Nascimento L."/>
            <person name="Zutavern T."/>
            <person name="O'Shaughnessy A."/>
            <person name="Dike S."/>
            <person name="Dedhia N."/>
            <person name="Preston R."/>
            <person name="Balija V."/>
            <person name="McCombie W.R."/>
            <person name="Chow T."/>
            <person name="Chen H."/>
            <person name="Chung M."/>
            <person name="Chen C."/>
            <person name="Shaw J."/>
            <person name="Wu H."/>
            <person name="Hsiao K."/>
            <person name="Chao Y."/>
            <person name="Chu M."/>
            <person name="Cheng C."/>
            <person name="Hour A."/>
            <person name="Lee P."/>
            <person name="Lin S."/>
            <person name="Lin Y."/>
            <person name="Liou J."/>
            <person name="Liu S."/>
            <person name="Hsing Y."/>
            <person name="Raghuvanshi S."/>
            <person name="Mohanty A."/>
            <person name="Bharti A.K."/>
            <person name="Gaur A."/>
            <person name="Gupta V."/>
            <person name="Kumar D."/>
            <person name="Ravi V."/>
            <person name="Vij S."/>
            <person name="Kapur A."/>
            <person name="Khurana P."/>
            <person name="Khurana P."/>
            <person name="Khurana J.P."/>
            <person name="Tyagi A.K."/>
            <person name="Gaikwad K."/>
            <person name="Singh A."/>
            <person name="Dalal V."/>
            <person name="Srivastava S."/>
            <person name="Dixit A."/>
            <person name="Pal A.K."/>
            <person name="Ghazi I.A."/>
            <person name="Yadav M."/>
            <person name="Pandit A."/>
            <person name="Bhargava A."/>
            <person name="Sureshbabu K."/>
            <person name="Batra K."/>
            <person name="Sharma T.R."/>
            <person name="Mohapatra T."/>
            <person name="Singh N.K."/>
            <person name="Messing J."/>
            <person name="Nelson A.B."/>
            <person name="Fuks G."/>
            <person name="Kavchok S."/>
            <person name="Keizer G."/>
            <person name="Linton E."/>
            <person name="Llaca V."/>
            <person name="Song R."/>
            <person name="Tanyolac B."/>
            <person name="Young S."/>
            <person name="Ho-Il K."/>
            <person name="Hahn J.H."/>
            <person name="Sangsakoo G."/>
            <person name="Vanavichit A."/>
            <person name="de Mattos Luiz.A.T."/>
            <person name="Zimmer P.D."/>
            <person name="Malone G."/>
            <person name="Dellagostin O."/>
            <person name="de Oliveira A.C."/>
            <person name="Bevan M."/>
            <person name="Bancroft I."/>
            <person name="Minx P."/>
            <person name="Cordum H."/>
            <person name="Wilson R."/>
            <person name="Cheng Z."/>
            <person name="Jin W."/>
            <person name="Jiang J."/>
            <person name="Leong S.A."/>
            <person name="Iwama H."/>
            <person name="Gojobori T."/>
            <person name="Itoh T."/>
            <person name="Niimura Y."/>
            <person name="Fujii Y."/>
            <person name="Habara T."/>
            <person name="Sakai H."/>
            <person name="Sato Y."/>
            <person name="Wilson G."/>
            <person name="Kumar K."/>
            <person name="McCouch S."/>
            <person name="Juretic N."/>
            <person name="Hoen D."/>
            <person name="Wright S."/>
            <person name="Bruskiewich R."/>
            <person name="Bureau T."/>
            <person name="Miyao A."/>
            <person name="Hirochika H."/>
            <person name="Nishikawa T."/>
            <person name="Kadowaki K."/>
            <person name="Sugiura M."/>
            <person name="Burr B."/>
            <person name="Sasaki T."/>
        </authorList>
    </citation>
    <scope>NUCLEOTIDE SEQUENCE [LARGE SCALE GENOMIC DNA]</scope>
    <source>
        <strain evidence="3">cv. Nipponbare</strain>
    </source>
</reference>
<name>Q6I5B5_ORYSJ</name>
<feature type="compositionally biased region" description="Basic and acidic residues" evidence="1">
    <location>
        <begin position="1"/>
        <end position="10"/>
    </location>
</feature>
<accession>Q6I5B5</accession>
<feature type="region of interest" description="Disordered" evidence="1">
    <location>
        <begin position="1"/>
        <end position="72"/>
    </location>
</feature>
<gene>
    <name evidence="2" type="primary">OSJNBb0067H15.16</name>
</gene>